<dbReference type="HOGENOM" id="CLU_1951147_0_0_1"/>
<name>B7PNJ3_IXOSC</name>
<reference evidence="2" key="2">
    <citation type="submission" date="2020-05" db="UniProtKB">
        <authorList>
            <consortium name="EnsemblMetazoa"/>
        </authorList>
    </citation>
    <scope>IDENTIFICATION</scope>
    <source>
        <strain evidence="2">wikel</strain>
    </source>
</reference>
<dbReference type="EMBL" id="ABJB010084735">
    <property type="status" value="NOT_ANNOTATED_CDS"/>
    <property type="molecule type" value="Genomic_DNA"/>
</dbReference>
<dbReference type="VEuPathDB" id="VectorBase:ISCI006518"/>
<proteinExistence type="predicted"/>
<evidence type="ECO:0000313" key="2">
    <source>
        <dbReference type="EnsemblMetazoa" id="ISCW006518-PA"/>
    </source>
</evidence>
<dbReference type="VEuPathDB" id="VectorBase:ISCW006518"/>
<dbReference type="PaxDb" id="6945-B7PNJ3"/>
<dbReference type="InParanoid" id="B7PNJ3"/>
<dbReference type="EMBL" id="DS753230">
    <property type="protein sequence ID" value="EEC08165.1"/>
    <property type="molecule type" value="Genomic_DNA"/>
</dbReference>
<protein>
    <submittedName>
        <fullName evidence="1 2">Uncharacterized protein</fullName>
    </submittedName>
</protein>
<reference evidence="1 3" key="1">
    <citation type="submission" date="2008-03" db="EMBL/GenBank/DDBJ databases">
        <title>Annotation of Ixodes scapularis.</title>
        <authorList>
            <consortium name="Ixodes scapularis Genome Project Consortium"/>
            <person name="Caler E."/>
            <person name="Hannick L.I."/>
            <person name="Bidwell S."/>
            <person name="Joardar V."/>
            <person name="Thiagarajan M."/>
            <person name="Amedeo P."/>
            <person name="Galinsky K.J."/>
            <person name="Schobel S."/>
            <person name="Inman J."/>
            <person name="Hostetler J."/>
            <person name="Miller J."/>
            <person name="Hammond M."/>
            <person name="Megy K."/>
            <person name="Lawson D."/>
            <person name="Kodira C."/>
            <person name="Sutton G."/>
            <person name="Meyer J."/>
            <person name="Hill C.A."/>
            <person name="Birren B."/>
            <person name="Nene V."/>
            <person name="Collins F."/>
            <person name="Alarcon-Chaidez F."/>
            <person name="Wikel S."/>
            <person name="Strausberg R."/>
        </authorList>
    </citation>
    <scope>NUCLEOTIDE SEQUENCE [LARGE SCALE GENOMIC DNA]</scope>
    <source>
        <strain evidence="3">Wikel</strain>
        <strain evidence="1">Wikel colony</strain>
    </source>
</reference>
<keyword evidence="3" id="KW-1185">Reference proteome</keyword>
<dbReference type="AlphaFoldDB" id="B7PNJ3"/>
<sequence>MSLGQSPPSKGQRHRVQQFPKHGAGLNVPGCPGNEFHRGGCFTGPEAPAHRLIGICRAMHWLTGFCHAWQIPVSLGSGGLDNARCAGLHTTKRSVGGGSLRWTWGIWPLATVPAWMVVECHLGGKDCRD</sequence>
<accession>B7PNJ3</accession>
<evidence type="ECO:0000313" key="3">
    <source>
        <dbReference type="Proteomes" id="UP000001555"/>
    </source>
</evidence>
<dbReference type="EnsemblMetazoa" id="ISCW006518-RA">
    <property type="protein sequence ID" value="ISCW006518-PA"/>
    <property type="gene ID" value="ISCW006518"/>
</dbReference>
<dbReference type="Proteomes" id="UP000001555">
    <property type="component" value="Unassembled WGS sequence"/>
</dbReference>
<organism>
    <name type="scientific">Ixodes scapularis</name>
    <name type="common">Black-legged tick</name>
    <name type="synonym">Deer tick</name>
    <dbReference type="NCBI Taxonomy" id="6945"/>
    <lineage>
        <taxon>Eukaryota</taxon>
        <taxon>Metazoa</taxon>
        <taxon>Ecdysozoa</taxon>
        <taxon>Arthropoda</taxon>
        <taxon>Chelicerata</taxon>
        <taxon>Arachnida</taxon>
        <taxon>Acari</taxon>
        <taxon>Parasitiformes</taxon>
        <taxon>Ixodida</taxon>
        <taxon>Ixodoidea</taxon>
        <taxon>Ixodidae</taxon>
        <taxon>Ixodinae</taxon>
        <taxon>Ixodes</taxon>
    </lineage>
</organism>
<evidence type="ECO:0000313" key="1">
    <source>
        <dbReference type="EMBL" id="EEC08165.1"/>
    </source>
</evidence>
<gene>
    <name evidence="1" type="ORF">IscW_ISCW006518</name>
</gene>